<dbReference type="PANTHER" id="PTHR24321">
    <property type="entry name" value="DEHYDROGENASES, SHORT CHAIN"/>
    <property type="match status" value="1"/>
</dbReference>
<evidence type="ECO:0000256" key="2">
    <source>
        <dbReference type="ARBA" id="ARBA00023002"/>
    </source>
</evidence>
<dbReference type="EMBL" id="QRBB01000001">
    <property type="protein sequence ID" value="RDS77151.1"/>
    <property type="molecule type" value="Genomic_DNA"/>
</dbReference>
<dbReference type="NCBIfam" id="NF005473">
    <property type="entry name" value="PRK07069.1"/>
    <property type="match status" value="1"/>
</dbReference>
<dbReference type="Gene3D" id="3.40.50.720">
    <property type="entry name" value="NAD(P)-binding Rossmann-like Domain"/>
    <property type="match status" value="1"/>
</dbReference>
<gene>
    <name evidence="3" type="ORF">DL238_05670</name>
</gene>
<dbReference type="PROSITE" id="PS00061">
    <property type="entry name" value="ADH_SHORT"/>
    <property type="match status" value="1"/>
</dbReference>
<sequence>MAGRVAGKLALVTGAAQGLGAQAATTLAREGARVLCTDINGDGARETAAAINVEYGDGTAFGLAHDVTEAIQWDAAMAEAKDKLGGLSVLVNNAGVGVRGNIETCTLDEWRRGFAVNVDSVFLGCQKALPLLKDNQPGSIVNISSIAGLIASDTMPGYNASKAAVWMLSKSVALYCSKMGWNIRCNSVHPTFVDTPILDGIGKNAGIDKEVVMGKLARQIPLGRVGQPREIADGVLFLASDESSFMTAAELKLDGGISAM</sequence>
<dbReference type="RefSeq" id="WP_115491372.1">
    <property type="nucleotide sequence ID" value="NZ_JACHWW010000001.1"/>
</dbReference>
<dbReference type="Pfam" id="PF13561">
    <property type="entry name" value="adh_short_C2"/>
    <property type="match status" value="1"/>
</dbReference>
<evidence type="ECO:0000313" key="3">
    <source>
        <dbReference type="EMBL" id="RDS77151.1"/>
    </source>
</evidence>
<comment type="similarity">
    <text evidence="1">Belongs to the short-chain dehydrogenases/reductases (SDR) family.</text>
</comment>
<protein>
    <submittedName>
        <fullName evidence="3">SDR family NAD(P)-dependent oxidoreductase</fullName>
    </submittedName>
</protein>
<evidence type="ECO:0000313" key="4">
    <source>
        <dbReference type="Proteomes" id="UP000254101"/>
    </source>
</evidence>
<comment type="caution">
    <text evidence="3">The sequence shown here is derived from an EMBL/GenBank/DDBJ whole genome shotgun (WGS) entry which is preliminary data.</text>
</comment>
<keyword evidence="2" id="KW-0560">Oxidoreductase</keyword>
<accession>A0A395LK24</accession>
<proteinExistence type="inferred from homology"/>
<dbReference type="InterPro" id="IPR002347">
    <property type="entry name" value="SDR_fam"/>
</dbReference>
<dbReference type="InterPro" id="IPR036291">
    <property type="entry name" value="NAD(P)-bd_dom_sf"/>
</dbReference>
<dbReference type="PRINTS" id="PR00080">
    <property type="entry name" value="SDRFAMILY"/>
</dbReference>
<dbReference type="SUPFAM" id="SSF51735">
    <property type="entry name" value="NAD(P)-binding Rossmann-fold domains"/>
    <property type="match status" value="1"/>
</dbReference>
<dbReference type="OrthoDB" id="5457012at2"/>
<dbReference type="InterPro" id="IPR020904">
    <property type="entry name" value="Sc_DH/Rdtase_CS"/>
</dbReference>
<dbReference type="GO" id="GO:0016491">
    <property type="term" value="F:oxidoreductase activity"/>
    <property type="evidence" value="ECO:0007669"/>
    <property type="project" value="UniProtKB-KW"/>
</dbReference>
<keyword evidence="4" id="KW-1185">Reference proteome</keyword>
<evidence type="ECO:0000256" key="1">
    <source>
        <dbReference type="ARBA" id="ARBA00006484"/>
    </source>
</evidence>
<dbReference type="PRINTS" id="PR00081">
    <property type="entry name" value="GDHRDH"/>
</dbReference>
<dbReference type="Proteomes" id="UP000254101">
    <property type="component" value="Unassembled WGS sequence"/>
</dbReference>
<dbReference type="PANTHER" id="PTHR24321:SF15">
    <property type="entry name" value="OXIDOREDUCTASE UCPA"/>
    <property type="match status" value="1"/>
</dbReference>
<dbReference type="AlphaFoldDB" id="A0A395LK24"/>
<dbReference type="NCBIfam" id="NF005559">
    <property type="entry name" value="PRK07231.1"/>
    <property type="match status" value="1"/>
</dbReference>
<organism evidence="3 4">
    <name type="scientific">Alteriqipengyuania lutimaris</name>
    <dbReference type="NCBI Taxonomy" id="1538146"/>
    <lineage>
        <taxon>Bacteria</taxon>
        <taxon>Pseudomonadati</taxon>
        <taxon>Pseudomonadota</taxon>
        <taxon>Alphaproteobacteria</taxon>
        <taxon>Sphingomonadales</taxon>
        <taxon>Erythrobacteraceae</taxon>
        <taxon>Alteriqipengyuania</taxon>
    </lineage>
</organism>
<dbReference type="FunFam" id="3.40.50.720:FF:000084">
    <property type="entry name" value="Short-chain dehydrogenase reductase"/>
    <property type="match status" value="1"/>
</dbReference>
<name>A0A395LK24_9SPHN</name>
<reference evidence="3 4" key="1">
    <citation type="submission" date="2018-07" db="EMBL/GenBank/DDBJ databases">
        <title>Erythrobacter nanhaiensis sp. nov., a novel member of the genus Erythrobacter isolated from the South China Sea.</title>
        <authorList>
            <person name="Chen X."/>
            <person name="Liu J."/>
        </authorList>
    </citation>
    <scope>NUCLEOTIDE SEQUENCE [LARGE SCALE GENOMIC DNA]</scope>
    <source>
        <strain evidence="3 4">S-5</strain>
    </source>
</reference>